<keyword evidence="4" id="KW-1185">Reference proteome</keyword>
<feature type="region of interest" description="Disordered" evidence="2">
    <location>
        <begin position="1"/>
        <end position="21"/>
    </location>
</feature>
<feature type="compositionally biased region" description="Low complexity" evidence="2">
    <location>
        <begin position="428"/>
        <end position="439"/>
    </location>
</feature>
<reference evidence="3 4" key="1">
    <citation type="submission" date="2022-12" db="EMBL/GenBank/DDBJ databases">
        <title>Chromosome-level genome assembly of true bugs.</title>
        <authorList>
            <person name="Ma L."/>
            <person name="Li H."/>
        </authorList>
    </citation>
    <scope>NUCLEOTIDE SEQUENCE [LARGE SCALE GENOMIC DNA]</scope>
    <source>
        <strain evidence="3">Lab_2022b</strain>
    </source>
</reference>
<feature type="coiled-coil region" evidence="1">
    <location>
        <begin position="44"/>
        <end position="90"/>
    </location>
</feature>
<evidence type="ECO:0000313" key="4">
    <source>
        <dbReference type="Proteomes" id="UP001461498"/>
    </source>
</evidence>
<feature type="region of interest" description="Disordered" evidence="2">
    <location>
        <begin position="123"/>
        <end position="198"/>
    </location>
</feature>
<name>A0AAW1DMY2_9HEMI</name>
<feature type="compositionally biased region" description="Low complexity" evidence="2">
    <location>
        <begin position="533"/>
        <end position="542"/>
    </location>
</feature>
<feature type="region of interest" description="Disordered" evidence="2">
    <location>
        <begin position="461"/>
        <end position="592"/>
    </location>
</feature>
<comment type="caution">
    <text evidence="3">The sequence shown here is derived from an EMBL/GenBank/DDBJ whole genome shotgun (WGS) entry which is preliminary data.</text>
</comment>
<evidence type="ECO:0000256" key="1">
    <source>
        <dbReference type="SAM" id="Coils"/>
    </source>
</evidence>
<feature type="compositionally biased region" description="Basic and acidic residues" evidence="2">
    <location>
        <begin position="123"/>
        <end position="138"/>
    </location>
</feature>
<feature type="compositionally biased region" description="Polar residues" evidence="2">
    <location>
        <begin position="220"/>
        <end position="229"/>
    </location>
</feature>
<feature type="region of interest" description="Disordered" evidence="2">
    <location>
        <begin position="220"/>
        <end position="256"/>
    </location>
</feature>
<protein>
    <submittedName>
        <fullName evidence="3">Uncharacterized protein</fullName>
    </submittedName>
</protein>
<organism evidence="3 4">
    <name type="scientific">Rhynocoris fuscipes</name>
    <dbReference type="NCBI Taxonomy" id="488301"/>
    <lineage>
        <taxon>Eukaryota</taxon>
        <taxon>Metazoa</taxon>
        <taxon>Ecdysozoa</taxon>
        <taxon>Arthropoda</taxon>
        <taxon>Hexapoda</taxon>
        <taxon>Insecta</taxon>
        <taxon>Pterygota</taxon>
        <taxon>Neoptera</taxon>
        <taxon>Paraneoptera</taxon>
        <taxon>Hemiptera</taxon>
        <taxon>Heteroptera</taxon>
        <taxon>Panheteroptera</taxon>
        <taxon>Cimicomorpha</taxon>
        <taxon>Reduviidae</taxon>
        <taxon>Harpactorinae</taxon>
        <taxon>Harpactorini</taxon>
        <taxon>Rhynocoris</taxon>
    </lineage>
</organism>
<dbReference type="EMBL" id="JAPXFL010000001">
    <property type="protein sequence ID" value="KAK9512323.1"/>
    <property type="molecule type" value="Genomic_DNA"/>
</dbReference>
<feature type="region of interest" description="Disordered" evidence="2">
    <location>
        <begin position="428"/>
        <end position="449"/>
    </location>
</feature>
<evidence type="ECO:0000256" key="2">
    <source>
        <dbReference type="SAM" id="MobiDB-lite"/>
    </source>
</evidence>
<evidence type="ECO:0000313" key="3">
    <source>
        <dbReference type="EMBL" id="KAK9512323.1"/>
    </source>
</evidence>
<feature type="compositionally biased region" description="Basic and acidic residues" evidence="2">
    <location>
        <begin position="180"/>
        <end position="195"/>
    </location>
</feature>
<accession>A0AAW1DMY2</accession>
<feature type="compositionally biased region" description="Basic and acidic residues" evidence="2">
    <location>
        <begin position="239"/>
        <end position="256"/>
    </location>
</feature>
<proteinExistence type="predicted"/>
<feature type="region of interest" description="Disordered" evidence="2">
    <location>
        <begin position="369"/>
        <end position="407"/>
    </location>
</feature>
<feature type="compositionally biased region" description="Low complexity" evidence="2">
    <location>
        <begin position="512"/>
        <end position="521"/>
    </location>
</feature>
<sequence length="1189" mass="136519">MEHFISIPPSSGASEIPDRRKVREKTVLNSLVRKKLTERNVARMTQAQEEVKLLEQKLNKLRPKGKKKVSPEAEEKIRGIEKEIANLKQQILVSAHGENADREMMLGILDKNLGDWTEHLKEEQDEIAKTKEWPKSQAEETEESEVAEETRVPLFKSPGFSRMPADRDFGPPPSSFGWKAPKDKAEVLRSEENIKSESSTEADVHQVFCPVHELFWSPSAGDSTWSSDLQPLERKKRKSSAEKIPEPPCKKKTCKPVERKPISPEICMGQIPNVQTSMTLLFPPETQEKLRENVISLKHHPEVSLSDLETIKLKQGKERATDETAQSKNPLPPLLLPWYFMKNMDMSKRKEKLKRLCHKRMIAGMRPNMYDIKSKKENKDKKKSPPSTAKNFKFPKGNSGKKLKKAAQDQPTLFEICMKKLNYEVPGFSSDSGSGEASSTVEKQKLKWKERKALKEIIKILEDCTRGELPPESFPLISPKKAESPSKPGARKQQQQTAPAKKAESPSKPGARKQQQQTAPAKKAESPSKPGARKQQQQTAPAKKAEPSSKPRARKQQQQTAPAKKAEPSSKPGARKQLQQPAAPEIAEEVASTSNGQKINYAEIYPDIHKKSFRFPLRCEDTTKDDIIREKQYISLFEKGWTCHQKNIFDRKMERKKRKRRRDKRITCLENLLRLYMKPPRGKEKIGPLGVPFTLAVPKALRTLEEIQKQYCITQMFQRKLPKYHGGVHRSILKRINAIKRDIAVKLLKSINEEKSKEVSKKVKMIPALGPTDKFERSKKWPVDVRYQAVQTPKLDTKELMSQPLDEEIDKIGKLEMMLREKNLKIMKHGPSTEVEMFKELIKDPLVSLILTTVDENGDISVEKAALEDPLGLFSKEGPKNKKENITNGMLKLIQHLDKKTIPEPLSFVTAILSNNEAFRKSDPSSTSPKNAELEEYKPAQPVKMVKRKKRLIYTRPTFNLGYKNRELYKMGGTASKLAGTVATHRRFRLCHFRWKFSHKVAPQPVLKTLQRFPSTFRWNKNTIAALAKPFEISKMKYIAGSHYLDGIHREKKEETASSTCICKVSDDKFKKLYKDIAARDYCEKCKSDICPRCFGRVRWMNIKWRKIEKRANKRIKLVQNCLCNYGIDPNFYKHLLIKYGRHECYDCYLNIPKSIDNISYCRGAQWAYAYTSIFLGFCKRFKLKEALK</sequence>
<gene>
    <name evidence="3" type="ORF">O3M35_000773</name>
</gene>
<dbReference type="Proteomes" id="UP001461498">
    <property type="component" value="Unassembled WGS sequence"/>
</dbReference>
<feature type="compositionally biased region" description="Low complexity" evidence="2">
    <location>
        <begin position="491"/>
        <end position="500"/>
    </location>
</feature>
<keyword evidence="1" id="KW-0175">Coiled coil</keyword>
<dbReference type="AlphaFoldDB" id="A0AAW1DMY2"/>